<feature type="compositionally biased region" description="Polar residues" evidence="2">
    <location>
        <begin position="38"/>
        <end position="58"/>
    </location>
</feature>
<dbReference type="Proteomes" id="UP001152523">
    <property type="component" value="Unassembled WGS sequence"/>
</dbReference>
<feature type="region of interest" description="Disordered" evidence="2">
    <location>
        <begin position="601"/>
        <end position="635"/>
    </location>
</feature>
<reference evidence="3" key="1">
    <citation type="submission" date="2022-07" db="EMBL/GenBank/DDBJ databases">
        <authorList>
            <person name="Macas J."/>
            <person name="Novak P."/>
            <person name="Neumann P."/>
        </authorList>
    </citation>
    <scope>NUCLEOTIDE SEQUENCE</scope>
</reference>
<evidence type="ECO:0008006" key="5">
    <source>
        <dbReference type="Google" id="ProtNLM"/>
    </source>
</evidence>
<protein>
    <recommendedName>
        <fullName evidence="5">Transposase, Ptta/En/Spm, plant</fullName>
    </recommendedName>
</protein>
<dbReference type="AlphaFoldDB" id="A0AAV0DCR6"/>
<feature type="compositionally biased region" description="Polar residues" evidence="2">
    <location>
        <begin position="601"/>
        <end position="613"/>
    </location>
</feature>
<keyword evidence="4" id="KW-1185">Reference proteome</keyword>
<dbReference type="Pfam" id="PF03004">
    <property type="entry name" value="Transposase_24"/>
    <property type="match status" value="1"/>
</dbReference>
<evidence type="ECO:0000256" key="1">
    <source>
        <dbReference type="SAM" id="Coils"/>
    </source>
</evidence>
<comment type="caution">
    <text evidence="3">The sequence shown here is derived from an EMBL/GenBank/DDBJ whole genome shotgun (WGS) entry which is preliminary data.</text>
</comment>
<evidence type="ECO:0000313" key="4">
    <source>
        <dbReference type="Proteomes" id="UP001152523"/>
    </source>
</evidence>
<feature type="coiled-coil region" evidence="1">
    <location>
        <begin position="528"/>
        <end position="562"/>
    </location>
</feature>
<feature type="region of interest" description="Disordered" evidence="2">
    <location>
        <begin position="35"/>
        <end position="58"/>
    </location>
</feature>
<gene>
    <name evidence="3" type="ORF">CEPIT_LOCUS13250</name>
</gene>
<name>A0AAV0DCR6_9ASTE</name>
<proteinExistence type="predicted"/>
<feature type="compositionally biased region" description="Acidic residues" evidence="2">
    <location>
        <begin position="617"/>
        <end position="635"/>
    </location>
</feature>
<keyword evidence="1" id="KW-0175">Coiled coil</keyword>
<organism evidence="3 4">
    <name type="scientific">Cuscuta epithymum</name>
    <dbReference type="NCBI Taxonomy" id="186058"/>
    <lineage>
        <taxon>Eukaryota</taxon>
        <taxon>Viridiplantae</taxon>
        <taxon>Streptophyta</taxon>
        <taxon>Embryophyta</taxon>
        <taxon>Tracheophyta</taxon>
        <taxon>Spermatophyta</taxon>
        <taxon>Magnoliopsida</taxon>
        <taxon>eudicotyledons</taxon>
        <taxon>Gunneridae</taxon>
        <taxon>Pentapetalae</taxon>
        <taxon>asterids</taxon>
        <taxon>lamiids</taxon>
        <taxon>Solanales</taxon>
        <taxon>Convolvulaceae</taxon>
        <taxon>Cuscuteae</taxon>
        <taxon>Cuscuta</taxon>
        <taxon>Cuscuta subgen. Cuscuta</taxon>
    </lineage>
</organism>
<sequence>MNQVAGIGPDFPDKSSAELLRKYKLKAENVTAFRKNKQSASHQELQKHFTSSPTKTQVINTKGAASSLSQEGKVSDFRKNKGSALSKKSQRCVPFKIISNIGGVSNLSQQGMNLNGASIQKSMQKVNHMKRPQPGSISIQHKKKNQSKEFLSNRVEVDKTDLIEVSFKKNIAKYTTNTPKRQQRPILTEEVQETPEEQCFKKKKADPKCPVMSLDEFIDKNKKQIELDESGSEYGEDIDMNLEFEGDMNHDSEGIEENAHTSAKSIRKRGKTLCLKVHARGLEDRKDIILNVEGQPIGPDEQTLSELSSFLGTIARSSDLCPLIYTNWKAVDKGPIWAYVNKKYHIQDKGKKYVYAVINDAWRRHKFSIKRDHFTKYKRLRDRLKNRPKEIPEEHFKALIEYWKLDTVKEISHRNAKSTAQQKWRHRVGPISFARIRERLRAKKQNKESPTRAEVFIETRQPKKGKKLDPETDGAIIKLQDLMVNSEKSSEEAFQSVFGNEKPGRVRCHGRTTTRSLLKKKEELAEIEKRHASEVKLLNDKIQELEEKCARQMAATEEKNRQEMTSMEQKFQFILTMLNPNKCEIDLDSFAAFLSRTTGINNGLRSSTSTHAPCNNEMDDGIDEESEDEDENNDA</sequence>
<evidence type="ECO:0000313" key="3">
    <source>
        <dbReference type="EMBL" id="CAH9095377.1"/>
    </source>
</evidence>
<dbReference type="InterPro" id="IPR004252">
    <property type="entry name" value="Probable_transposase_24"/>
</dbReference>
<dbReference type="EMBL" id="CAMAPF010000084">
    <property type="protein sequence ID" value="CAH9095377.1"/>
    <property type="molecule type" value="Genomic_DNA"/>
</dbReference>
<dbReference type="PANTHER" id="PTHR33144">
    <property type="entry name" value="OS10G0409366 PROTEIN-RELATED"/>
    <property type="match status" value="1"/>
</dbReference>
<accession>A0AAV0DCR6</accession>
<dbReference type="PANTHER" id="PTHR33144:SF16">
    <property type="entry name" value="OS02G0129000 PROTEIN"/>
    <property type="match status" value="1"/>
</dbReference>
<evidence type="ECO:0000256" key="2">
    <source>
        <dbReference type="SAM" id="MobiDB-lite"/>
    </source>
</evidence>